<proteinExistence type="predicted"/>
<sequence>MAGPLAEIEQGRGWLAEGEAPEAVVEEARANMQAASDGVVRGRWQLVAAEAHLAGCQPAEALQEASGAAAALQQAGDARAEAAALGTLVDAQLASQKWDDAIATAARAAELLRGLEDSKGHASALLKSSRAQLMQMADPYEAARAALAAAQASVDSGDTLGSAKAMHVAAQAQLLFDPEQALHVAKNAASKCDEAGDYREKACVLQTVGAAKAQIATMQRATHATSMSGRGDTSTPHQWPQYEQQRGERSWDVFAHGASEANDAEAALARASAAEKTKLTKTNATFMRKSFKWSDPRHNTDDAWFRQELRYIEPKRQDT</sequence>
<reference evidence="1" key="1">
    <citation type="submission" date="2021-01" db="EMBL/GenBank/DDBJ databases">
        <authorList>
            <person name="Corre E."/>
            <person name="Pelletier E."/>
            <person name="Niang G."/>
            <person name="Scheremetjew M."/>
            <person name="Finn R."/>
            <person name="Kale V."/>
            <person name="Holt S."/>
            <person name="Cochrane G."/>
            <person name="Meng A."/>
            <person name="Brown T."/>
            <person name="Cohen L."/>
        </authorList>
    </citation>
    <scope>NUCLEOTIDE SEQUENCE</scope>
    <source>
        <strain evidence="1">RCC3387</strain>
    </source>
</reference>
<evidence type="ECO:0000313" key="1">
    <source>
        <dbReference type="EMBL" id="CAD9634354.1"/>
    </source>
</evidence>
<name>A0A7S2Q6R6_9DINO</name>
<dbReference type="Gene3D" id="1.25.40.10">
    <property type="entry name" value="Tetratricopeptide repeat domain"/>
    <property type="match status" value="1"/>
</dbReference>
<gene>
    <name evidence="1" type="ORF">BRAN1462_LOCUS52176</name>
</gene>
<dbReference type="EMBL" id="HBGW01082205">
    <property type="protein sequence ID" value="CAD9634354.1"/>
    <property type="molecule type" value="Transcribed_RNA"/>
</dbReference>
<accession>A0A7S2Q6R6</accession>
<organism evidence="1">
    <name type="scientific">Zooxanthella nutricula</name>
    <dbReference type="NCBI Taxonomy" id="1333877"/>
    <lineage>
        <taxon>Eukaryota</taxon>
        <taxon>Sar</taxon>
        <taxon>Alveolata</taxon>
        <taxon>Dinophyceae</taxon>
        <taxon>Peridiniales</taxon>
        <taxon>Peridiniales incertae sedis</taxon>
        <taxon>Zooxanthella</taxon>
    </lineage>
</organism>
<protein>
    <submittedName>
        <fullName evidence="1">Uncharacterized protein</fullName>
    </submittedName>
</protein>
<dbReference type="AlphaFoldDB" id="A0A7S2Q6R6"/>
<dbReference type="InterPro" id="IPR011990">
    <property type="entry name" value="TPR-like_helical_dom_sf"/>
</dbReference>